<comment type="caution">
    <text evidence="1">The sequence shown here is derived from an EMBL/GenBank/DDBJ whole genome shotgun (WGS) entry which is preliminary data.</text>
</comment>
<dbReference type="Proteomes" id="UP000789831">
    <property type="component" value="Unassembled WGS sequence"/>
</dbReference>
<name>A0A9N8Z699_9GLOM</name>
<organism evidence="1 2">
    <name type="scientific">Ambispora gerdemannii</name>
    <dbReference type="NCBI Taxonomy" id="144530"/>
    <lineage>
        <taxon>Eukaryota</taxon>
        <taxon>Fungi</taxon>
        <taxon>Fungi incertae sedis</taxon>
        <taxon>Mucoromycota</taxon>
        <taxon>Glomeromycotina</taxon>
        <taxon>Glomeromycetes</taxon>
        <taxon>Archaeosporales</taxon>
        <taxon>Ambisporaceae</taxon>
        <taxon>Ambispora</taxon>
    </lineage>
</organism>
<keyword evidence="2" id="KW-1185">Reference proteome</keyword>
<gene>
    <name evidence="1" type="ORF">AGERDE_LOCUS3146</name>
</gene>
<dbReference type="OrthoDB" id="2443308at2759"/>
<evidence type="ECO:0000313" key="2">
    <source>
        <dbReference type="Proteomes" id="UP000789831"/>
    </source>
</evidence>
<accession>A0A9N8Z699</accession>
<proteinExistence type="predicted"/>
<reference evidence="1" key="1">
    <citation type="submission" date="2021-06" db="EMBL/GenBank/DDBJ databases">
        <authorList>
            <person name="Kallberg Y."/>
            <person name="Tangrot J."/>
            <person name="Rosling A."/>
        </authorList>
    </citation>
    <scope>NUCLEOTIDE SEQUENCE</scope>
    <source>
        <strain evidence="1">MT106</strain>
    </source>
</reference>
<dbReference type="AlphaFoldDB" id="A0A9N8Z699"/>
<evidence type="ECO:0000313" key="1">
    <source>
        <dbReference type="EMBL" id="CAG8479211.1"/>
    </source>
</evidence>
<dbReference type="EMBL" id="CAJVPL010000288">
    <property type="protein sequence ID" value="CAG8479211.1"/>
    <property type="molecule type" value="Genomic_DNA"/>
</dbReference>
<sequence>MESVATSKSCLTAVVPEPSTSPVSILHKTKALNKNNMALNNDILAQTNNPNSAGTAECERRKSVRFSRFEKVYYTHSPITYDRSPIHLGHLGQQHQTHVPIIGN</sequence>
<protein>
    <submittedName>
        <fullName evidence="1">2216_t:CDS:1</fullName>
    </submittedName>
</protein>